<feature type="binding site" evidence="8">
    <location>
        <position position="261"/>
    </location>
    <ligand>
        <name>L-serine</name>
        <dbReference type="ChEBI" id="CHEBI:33384"/>
    </ligand>
</feature>
<proteinExistence type="inferred from homology"/>
<name>A0A6P6YBJ3_DERPT</name>
<dbReference type="KEGG" id="dpte:113795942"/>
<feature type="binding site" evidence="8">
    <location>
        <position position="390"/>
    </location>
    <ligand>
        <name>L-serine</name>
        <dbReference type="ChEBI" id="CHEBI:33384"/>
    </ligand>
</feature>
<feature type="binding site" evidence="8">
    <location>
        <position position="283"/>
    </location>
    <ligand>
        <name>L-serine</name>
        <dbReference type="ChEBI" id="CHEBI:33384"/>
    </ligand>
</feature>
<evidence type="ECO:0000256" key="5">
    <source>
        <dbReference type="ARBA" id="ARBA00022840"/>
    </source>
</evidence>
<dbReference type="InterPro" id="IPR006195">
    <property type="entry name" value="aa-tRNA-synth_II"/>
</dbReference>
<dbReference type="SUPFAM" id="SSF55681">
    <property type="entry name" value="Class II aaRS and biotin synthetases"/>
    <property type="match status" value="1"/>
</dbReference>
<dbReference type="PROSITE" id="PS50862">
    <property type="entry name" value="AA_TRNA_LIGASE_II"/>
    <property type="match status" value="1"/>
</dbReference>
<evidence type="ECO:0000256" key="2">
    <source>
        <dbReference type="ARBA" id="ARBA00012840"/>
    </source>
</evidence>
<keyword evidence="4" id="KW-0547">Nucleotide-binding</keyword>
<evidence type="ECO:0000256" key="4">
    <source>
        <dbReference type="ARBA" id="ARBA00022741"/>
    </source>
</evidence>
<evidence type="ECO:0000256" key="3">
    <source>
        <dbReference type="ARBA" id="ARBA00022598"/>
    </source>
</evidence>
<accession>A0A6P6YBJ3</accession>
<feature type="binding site" evidence="9">
    <location>
        <begin position="347"/>
        <end position="350"/>
    </location>
    <ligand>
        <name>ATP</name>
        <dbReference type="ChEBI" id="CHEBI:30616"/>
    </ligand>
</feature>
<dbReference type="OrthoDB" id="10264585at2759"/>
<keyword evidence="5 9" id="KW-0067">ATP-binding</keyword>
<feature type="binding site" evidence="8">
    <location>
        <position position="229"/>
    </location>
    <ligand>
        <name>L-serine</name>
        <dbReference type="ChEBI" id="CHEBI:33384"/>
    </ligand>
</feature>
<dbReference type="GO" id="GO:0004828">
    <property type="term" value="F:serine-tRNA ligase activity"/>
    <property type="evidence" value="ECO:0007669"/>
    <property type="project" value="UniProtKB-EC"/>
</dbReference>
<evidence type="ECO:0000313" key="12">
    <source>
        <dbReference type="RefSeq" id="XP_027201984.1"/>
    </source>
</evidence>
<evidence type="ECO:0000313" key="11">
    <source>
        <dbReference type="Proteomes" id="UP000515146"/>
    </source>
</evidence>
<evidence type="ECO:0000256" key="9">
    <source>
        <dbReference type="PIRSR" id="PIRSR001529-2"/>
    </source>
</evidence>
<keyword evidence="11" id="KW-1185">Reference proteome</keyword>
<dbReference type="GO" id="GO:0005524">
    <property type="term" value="F:ATP binding"/>
    <property type="evidence" value="ECO:0007669"/>
    <property type="project" value="UniProtKB-KW"/>
</dbReference>
<feature type="domain" description="Aminoacyl-transfer RNA synthetases class-II family profile" evidence="10">
    <location>
        <begin position="180"/>
        <end position="418"/>
    </location>
</feature>
<dbReference type="InterPro" id="IPR045864">
    <property type="entry name" value="aa-tRNA-synth_II/BPL/LPL"/>
</dbReference>
<organism evidence="11 12">
    <name type="scientific">Dermatophagoides pteronyssinus</name>
    <name type="common">European house dust mite</name>
    <dbReference type="NCBI Taxonomy" id="6956"/>
    <lineage>
        <taxon>Eukaryota</taxon>
        <taxon>Metazoa</taxon>
        <taxon>Ecdysozoa</taxon>
        <taxon>Arthropoda</taxon>
        <taxon>Chelicerata</taxon>
        <taxon>Arachnida</taxon>
        <taxon>Acari</taxon>
        <taxon>Acariformes</taxon>
        <taxon>Sarcoptiformes</taxon>
        <taxon>Astigmata</taxon>
        <taxon>Psoroptidia</taxon>
        <taxon>Analgoidea</taxon>
        <taxon>Pyroglyphidae</taxon>
        <taxon>Dermatophagoidinae</taxon>
        <taxon>Dermatophagoides</taxon>
    </lineage>
</organism>
<dbReference type="InterPro" id="IPR002317">
    <property type="entry name" value="Ser-tRNA-ligase_type_1"/>
</dbReference>
<dbReference type="Proteomes" id="UP000515146">
    <property type="component" value="Unplaced"/>
</dbReference>
<dbReference type="PRINTS" id="PR00981">
    <property type="entry name" value="TRNASYNTHSER"/>
</dbReference>
<evidence type="ECO:0000256" key="8">
    <source>
        <dbReference type="PIRSR" id="PIRSR001529-1"/>
    </source>
</evidence>
<dbReference type="InterPro" id="IPR002314">
    <property type="entry name" value="aa-tRNA-synt_IIb"/>
</dbReference>
<dbReference type="OMA" id="CRVIDMP"/>
<gene>
    <name evidence="12" type="primary">LOC113795942</name>
</gene>
<dbReference type="EC" id="6.1.1.11" evidence="2"/>
<evidence type="ECO:0000256" key="1">
    <source>
        <dbReference type="ARBA" id="ARBA00010728"/>
    </source>
</evidence>
<sequence length="437" mass="50903">MFKRIPNNVLRLNLFCTTMKNFFNKFSTNKPSSQQFNELFTNEFDVDIEFFQNVKNQQRILDNIRDREMIDNFPELFADNLDSKQLGNRLIEISRTLPNDFHPIWNDRQHQTTIIDHIGQQQNFDFKPLKAEDLLFEMNLAQFSSITRGKLGIVGGPRSYMFIEQLAELSRALARWTMAELINKHGFTPVVTPNLIYSDFVRACGFEPFGERTQVYTMDGRQNVCLAGTAEMPLASMNLGENFATENDLPKLYCALSRCYRAEAKSSGEMSGLYRVHYFDKVEMFALTEPNDSDRMLDKFVSIEKSLFEQLGLYFRIVDMPPNELGPAAYRKFDIETYMYGRDFWGEISSASNCTDYQSKRLNITYQKFYFDSKTKAITEVRKNYVHTVNGTACAIPRIIIAIVEQNQSKKQDYFIIPECLRPFMKNDRIKMIKMNS</sequence>
<dbReference type="InParanoid" id="A0A6P6YBJ3"/>
<protein>
    <recommendedName>
        <fullName evidence="2">serine--tRNA ligase</fullName>
        <ecNumber evidence="2">6.1.1.11</ecNumber>
    </recommendedName>
    <alternativeName>
        <fullName evidence="7">Seryl-tRNA synthetase</fullName>
    </alternativeName>
</protein>
<dbReference type="RefSeq" id="XP_027201984.1">
    <property type="nucleotide sequence ID" value="XM_027346183.1"/>
</dbReference>
<feature type="binding site" evidence="9">
    <location>
        <begin position="276"/>
        <end position="279"/>
    </location>
    <ligand>
        <name>ATP</name>
        <dbReference type="ChEBI" id="CHEBI:30616"/>
    </ligand>
</feature>
<dbReference type="CTD" id="41862"/>
<evidence type="ECO:0000256" key="6">
    <source>
        <dbReference type="ARBA" id="ARBA00023146"/>
    </source>
</evidence>
<dbReference type="PANTHER" id="PTHR11778">
    <property type="entry name" value="SERYL-TRNA SYNTHETASE"/>
    <property type="match status" value="1"/>
</dbReference>
<evidence type="ECO:0000259" key="10">
    <source>
        <dbReference type="PROSITE" id="PS50862"/>
    </source>
</evidence>
<feature type="binding site" evidence="9">
    <location>
        <begin position="261"/>
        <end position="263"/>
    </location>
    <ligand>
        <name>ATP</name>
        <dbReference type="ChEBI" id="CHEBI:30616"/>
    </ligand>
</feature>
<keyword evidence="6" id="KW-0030">Aminoacyl-tRNA synthetase</keyword>
<dbReference type="PIRSF" id="PIRSF001529">
    <property type="entry name" value="Ser-tRNA-synth_IIa"/>
    <property type="match status" value="1"/>
</dbReference>
<dbReference type="AlphaFoldDB" id="A0A6P6YBJ3"/>
<reference evidence="12" key="1">
    <citation type="submission" date="2025-08" db="UniProtKB">
        <authorList>
            <consortium name="RefSeq"/>
        </authorList>
    </citation>
    <scope>IDENTIFICATION</scope>
    <source>
        <strain evidence="12">Airmid</strain>
    </source>
</reference>
<dbReference type="FunCoup" id="A0A6P6YBJ3">
    <property type="interactions" value="523"/>
</dbReference>
<feature type="site" description="Important for serine binding" evidence="8">
    <location>
        <position position="392"/>
    </location>
</feature>
<dbReference type="Pfam" id="PF00587">
    <property type="entry name" value="tRNA-synt_2b"/>
    <property type="match status" value="1"/>
</dbReference>
<dbReference type="GO" id="GO:0006434">
    <property type="term" value="P:seryl-tRNA aminoacylation"/>
    <property type="evidence" value="ECO:0007669"/>
    <property type="project" value="InterPro"/>
</dbReference>
<keyword evidence="3" id="KW-0436">Ligase</keyword>
<evidence type="ECO:0000256" key="7">
    <source>
        <dbReference type="ARBA" id="ARBA00031113"/>
    </source>
</evidence>
<comment type="similarity">
    <text evidence="1">Belongs to the class-II aminoacyl-tRNA synthetase family. Type-1 seryl-tRNA synthetase subfamily.</text>
</comment>
<dbReference type="Gene3D" id="3.30.930.10">
    <property type="entry name" value="Bira Bifunctional Protein, Domain 2"/>
    <property type="match status" value="1"/>
</dbReference>